<dbReference type="PANTHER" id="PTHR36306">
    <property type="entry name" value="ALPHA-AMYLASE-RELATED-RELATED"/>
    <property type="match status" value="1"/>
</dbReference>
<evidence type="ECO:0000256" key="2">
    <source>
        <dbReference type="ARBA" id="ARBA00023277"/>
    </source>
</evidence>
<evidence type="ECO:0000256" key="1">
    <source>
        <dbReference type="ARBA" id="ARBA00006821"/>
    </source>
</evidence>
<dbReference type="Pfam" id="PF12055">
    <property type="entry name" value="DUF3536"/>
    <property type="match status" value="1"/>
</dbReference>
<evidence type="ECO:0000313" key="6">
    <source>
        <dbReference type="Proteomes" id="UP000184001"/>
    </source>
</evidence>
<feature type="domain" description="Glycoside hydrolase family 57 N-terminal" evidence="4">
    <location>
        <begin position="108"/>
        <end position="269"/>
    </location>
</feature>
<sequence length="752" mass="85884">MSPYLCIHGHFYQPPREDPWLGEIMPEGSAAPMLNWNERITRESYTPLAFAKRLDGKGNIIELINCYEWINFNVGPTLMRWMETAFPDTYKRIIEADKASVHRFGHGNAIAQSYHHTILPLANKRDKELEIQWAIQDFTKRFERKPEGMWLAECAIDTATLETLARHNIKFTILSPHQAQAIGNNGDWETIKDSAFDTSMPYQIALPSGRTIAVFFYDAEISQAVAFERLLSDGDKFWNKIKSSSSNGVLTISTDGETYGHHFKFGEMALAHVIDNARGSRDGIELINLAAFLASNPPQQQVRLYEPSAWSCAHGIERWRSNCGCTDGGHPDWQQEWRKPLRDAMNFMKECVDNFFDLKAHEYYNSPEEALQAYGTVLSGQKNRDEFMSEYTLKGLTEQQKHEATLLLFMQEQALSGFASCAWFFDELTRIEPKNALSYALHALNILEEFEGHTRLDDFAEILTDAVSNKKGHETGKELLYERILPRKESESSILLQALLLLCNDNEFPQKGKTYIVTWSNVNIKVTPDNIEGNQFSGNAVIFWKDSTVGTNLTWQYAKLPPGFINSSTVTATVEGKAPQSCMYTALPRNKRQSITAHFMQHIVEDLATTYSPLGLDATVLFETWTEGQHDQPAGELWDSMCPALIEGYIFSEHCEVQLKKEQITFLRKYLKGWIKRRRFDPTITLRKVETKLIEILSDENPAYVKATGILERTKELFPAVHTDALLYFIWLEKQHDPHIRDIAALVNLVLP</sequence>
<name>A0A8G2C9S0_9BACT</name>
<keyword evidence="5" id="KW-0378">Hydrolase</keyword>
<dbReference type="SUPFAM" id="SSF88713">
    <property type="entry name" value="Glycoside hydrolase/deacetylase"/>
    <property type="match status" value="1"/>
</dbReference>
<comment type="caution">
    <text evidence="5">The sequence shown here is derived from an EMBL/GenBank/DDBJ whole genome shotgun (WGS) entry which is preliminary data.</text>
</comment>
<dbReference type="EMBL" id="FQZR01000003">
    <property type="protein sequence ID" value="SHJ14217.1"/>
    <property type="molecule type" value="Genomic_DNA"/>
</dbReference>
<dbReference type="InterPro" id="IPR027291">
    <property type="entry name" value="Glyco_hydro_38_N_sf"/>
</dbReference>
<evidence type="ECO:0000259" key="4">
    <source>
        <dbReference type="Pfam" id="PF03065"/>
    </source>
</evidence>
<dbReference type="InterPro" id="IPR021923">
    <property type="entry name" value="DUF3536"/>
</dbReference>
<dbReference type="InterPro" id="IPR011330">
    <property type="entry name" value="Glyco_hydro/deAcase_b/a-brl"/>
</dbReference>
<accession>A0A8G2C9S0</accession>
<evidence type="ECO:0000313" key="5">
    <source>
        <dbReference type="EMBL" id="SHJ14217.1"/>
    </source>
</evidence>
<reference evidence="5 6" key="1">
    <citation type="submission" date="2016-11" db="EMBL/GenBank/DDBJ databases">
        <authorList>
            <person name="Varghese N."/>
            <person name="Submissions S."/>
        </authorList>
    </citation>
    <scope>NUCLEOTIDE SEQUENCE [LARGE SCALE GENOMIC DNA]</scope>
    <source>
        <strain evidence="5 6">DSM 17919</strain>
    </source>
</reference>
<dbReference type="CDD" id="cd10797">
    <property type="entry name" value="GH57N_APU_like_1"/>
    <property type="match status" value="1"/>
</dbReference>
<dbReference type="InterPro" id="IPR004300">
    <property type="entry name" value="Glyco_hydro_57_N"/>
</dbReference>
<dbReference type="RefSeq" id="WP_162139287.1">
    <property type="nucleotide sequence ID" value="NZ_CP192219.1"/>
</dbReference>
<keyword evidence="2 3" id="KW-0119">Carbohydrate metabolism</keyword>
<gene>
    <name evidence="5" type="ORF">SAMN05660830_01776</name>
</gene>
<organism evidence="5 6">
    <name type="scientific">Halodesulfovibrio aestuarii</name>
    <dbReference type="NCBI Taxonomy" id="126333"/>
    <lineage>
        <taxon>Bacteria</taxon>
        <taxon>Pseudomonadati</taxon>
        <taxon>Thermodesulfobacteriota</taxon>
        <taxon>Desulfovibrionia</taxon>
        <taxon>Desulfovibrionales</taxon>
        <taxon>Desulfovibrionaceae</taxon>
        <taxon>Halodesulfovibrio</taxon>
    </lineage>
</organism>
<dbReference type="Pfam" id="PF03065">
    <property type="entry name" value="Glyco_hydro_57"/>
    <property type="match status" value="1"/>
</dbReference>
<protein>
    <submittedName>
        <fullName evidence="5">Glycosyl hydrolase family 57</fullName>
    </submittedName>
</protein>
<comment type="similarity">
    <text evidence="1 3">Belongs to the glycosyl hydrolase 57 family.</text>
</comment>
<dbReference type="GO" id="GO:0016787">
    <property type="term" value="F:hydrolase activity"/>
    <property type="evidence" value="ECO:0007669"/>
    <property type="project" value="UniProtKB-KW"/>
</dbReference>
<dbReference type="InterPro" id="IPR052046">
    <property type="entry name" value="GH57_Enzymes"/>
</dbReference>
<dbReference type="PANTHER" id="PTHR36306:SF3">
    <property type="entry name" value="GLYCOSIDE HYDROLASE FAMILY 57"/>
    <property type="match status" value="1"/>
</dbReference>
<evidence type="ECO:0000256" key="3">
    <source>
        <dbReference type="RuleBase" id="RU361196"/>
    </source>
</evidence>
<dbReference type="Gene3D" id="3.20.110.10">
    <property type="entry name" value="Glycoside hydrolase 38, N terminal domain"/>
    <property type="match status" value="1"/>
</dbReference>
<proteinExistence type="inferred from homology"/>
<dbReference type="Proteomes" id="UP000184001">
    <property type="component" value="Unassembled WGS sequence"/>
</dbReference>
<dbReference type="GO" id="GO:0005975">
    <property type="term" value="P:carbohydrate metabolic process"/>
    <property type="evidence" value="ECO:0007669"/>
    <property type="project" value="InterPro"/>
</dbReference>
<dbReference type="AlphaFoldDB" id="A0A8G2C9S0"/>